<protein>
    <submittedName>
        <fullName evidence="2">Uncharacterized protein</fullName>
    </submittedName>
</protein>
<keyword evidence="3" id="KW-1185">Reference proteome</keyword>
<comment type="caution">
    <text evidence="2">The sequence shown here is derived from an EMBL/GenBank/DDBJ whole genome shotgun (WGS) entry which is preliminary data.</text>
</comment>
<reference evidence="2" key="1">
    <citation type="submission" date="2023-03" db="EMBL/GenBank/DDBJ databases">
        <authorList>
            <person name="Steffen K."/>
            <person name="Cardenas P."/>
        </authorList>
    </citation>
    <scope>NUCLEOTIDE SEQUENCE</scope>
</reference>
<sequence>MPARAAPPNAPSGNRGSHQAASSR</sequence>
<gene>
    <name evidence="2" type="ORF">GBAR_LOCUS22555</name>
</gene>
<feature type="region of interest" description="Disordered" evidence="1">
    <location>
        <begin position="1"/>
        <end position="24"/>
    </location>
</feature>
<accession>A0AA35T407</accession>
<organism evidence="2 3">
    <name type="scientific">Geodia barretti</name>
    <name type="common">Barrett's horny sponge</name>
    <dbReference type="NCBI Taxonomy" id="519541"/>
    <lineage>
        <taxon>Eukaryota</taxon>
        <taxon>Metazoa</taxon>
        <taxon>Porifera</taxon>
        <taxon>Demospongiae</taxon>
        <taxon>Heteroscleromorpha</taxon>
        <taxon>Tetractinellida</taxon>
        <taxon>Astrophorina</taxon>
        <taxon>Geodiidae</taxon>
        <taxon>Geodia</taxon>
    </lineage>
</organism>
<proteinExistence type="predicted"/>
<dbReference type="EMBL" id="CASHTH010003112">
    <property type="protein sequence ID" value="CAI8040492.1"/>
    <property type="molecule type" value="Genomic_DNA"/>
</dbReference>
<feature type="compositionally biased region" description="Polar residues" evidence="1">
    <location>
        <begin position="11"/>
        <end position="24"/>
    </location>
</feature>
<dbReference type="Proteomes" id="UP001174909">
    <property type="component" value="Unassembled WGS sequence"/>
</dbReference>
<evidence type="ECO:0000313" key="3">
    <source>
        <dbReference type="Proteomes" id="UP001174909"/>
    </source>
</evidence>
<dbReference type="AlphaFoldDB" id="A0AA35T407"/>
<name>A0AA35T407_GEOBA</name>
<evidence type="ECO:0000256" key="1">
    <source>
        <dbReference type="SAM" id="MobiDB-lite"/>
    </source>
</evidence>
<evidence type="ECO:0000313" key="2">
    <source>
        <dbReference type="EMBL" id="CAI8040492.1"/>
    </source>
</evidence>